<protein>
    <submittedName>
        <fullName evidence="2">Uncharacterized protein</fullName>
    </submittedName>
</protein>
<feature type="region of interest" description="Disordered" evidence="1">
    <location>
        <begin position="1"/>
        <end position="53"/>
    </location>
</feature>
<dbReference type="Proteomes" id="UP001213907">
    <property type="component" value="Chromosome"/>
</dbReference>
<evidence type="ECO:0000313" key="2">
    <source>
        <dbReference type="EMBL" id="WEF52669.1"/>
    </source>
</evidence>
<organism evidence="2 3">
    <name type="scientific">Afipia carboxydohydrogena</name>
    <name type="common">Pseudomonas carboxydohydrogena</name>
    <dbReference type="NCBI Taxonomy" id="290"/>
    <lineage>
        <taxon>Bacteria</taxon>
        <taxon>Pseudomonadati</taxon>
        <taxon>Pseudomonadota</taxon>
        <taxon>Alphaproteobacteria</taxon>
        <taxon>Hyphomicrobiales</taxon>
        <taxon>Nitrobacteraceae</taxon>
        <taxon>Afipia</taxon>
    </lineage>
</organism>
<gene>
    <name evidence="2" type="ORF">AFIC_001164</name>
</gene>
<keyword evidence="3" id="KW-1185">Reference proteome</keyword>
<reference evidence="2 3" key="1">
    <citation type="submission" date="2022-11" db="EMBL/GenBank/DDBJ databases">
        <authorList>
            <person name="Siebert D."/>
            <person name="Busche T."/>
            <person name="Saydam E."/>
            <person name="Kalinowski J."/>
            <person name="Ruckert C."/>
            <person name="Blombach B."/>
        </authorList>
    </citation>
    <scope>NUCLEOTIDE SEQUENCE [LARGE SCALE GENOMIC DNA]</scope>
    <source>
        <strain evidence="2 3">DSM 1083</strain>
    </source>
</reference>
<proteinExistence type="predicted"/>
<name>A0ABY8BSJ9_AFICR</name>
<sequence length="119" mass="12389">MELAHAAEMTRPPEPGSAEMTASSVESPAAAEMRPTKTRTATMEGTTSAAKMRATTATAAHMNAAAMSSSAAATGARVGRYSHGGQDSKCHKGDFKKVSHGFTPRVKIIVCKHINVESS</sequence>
<accession>A0ABY8BSJ9</accession>
<dbReference type="EMBL" id="CP113162">
    <property type="protein sequence ID" value="WEF52669.1"/>
    <property type="molecule type" value="Genomic_DNA"/>
</dbReference>
<feature type="compositionally biased region" description="Low complexity" evidence="1">
    <location>
        <begin position="67"/>
        <end position="76"/>
    </location>
</feature>
<evidence type="ECO:0000256" key="1">
    <source>
        <dbReference type="SAM" id="MobiDB-lite"/>
    </source>
</evidence>
<feature type="region of interest" description="Disordered" evidence="1">
    <location>
        <begin position="67"/>
        <end position="90"/>
    </location>
</feature>
<evidence type="ECO:0000313" key="3">
    <source>
        <dbReference type="Proteomes" id="UP001213907"/>
    </source>
</evidence>